<sequence>MTHIDTISISSDIKKQNHLIIAGLVFVIASIIIFINADLYAKTPDSYAPVVVRGLTTFSFLFFGGITAFLLFKKKDDKVLYMNNKGIIDQTNASSVGLIEWEDIVEIEAKNIFSGKFLLITVKDPEKYLQKAPIWKKIILKLNALTAKTPFSITLNSLQLDAETTTELVKENYRKFKFNE</sequence>
<reference evidence="3" key="1">
    <citation type="submission" date="2016-10" db="EMBL/GenBank/DDBJ databases">
        <authorList>
            <person name="Varghese N."/>
            <person name="Submissions S."/>
        </authorList>
    </citation>
    <scope>NUCLEOTIDE SEQUENCE [LARGE SCALE GENOMIC DNA]</scope>
    <source>
        <strain evidence="3">DSM 24499</strain>
    </source>
</reference>
<evidence type="ECO:0000256" key="1">
    <source>
        <dbReference type="SAM" id="Phobius"/>
    </source>
</evidence>
<feature type="transmembrane region" description="Helical" evidence="1">
    <location>
        <begin position="47"/>
        <end position="72"/>
    </location>
</feature>
<name>A0A1I1HX88_9FLAO</name>
<organism evidence="2 3">
    <name type="scientific">Zunongwangia mangrovi</name>
    <dbReference type="NCBI Taxonomy" id="1334022"/>
    <lineage>
        <taxon>Bacteria</taxon>
        <taxon>Pseudomonadati</taxon>
        <taxon>Bacteroidota</taxon>
        <taxon>Flavobacteriia</taxon>
        <taxon>Flavobacteriales</taxon>
        <taxon>Flavobacteriaceae</taxon>
        <taxon>Zunongwangia</taxon>
    </lineage>
</organism>
<dbReference type="STRING" id="1334022.SAMN04487907_103197"/>
<dbReference type="Proteomes" id="UP000199438">
    <property type="component" value="Unassembled WGS sequence"/>
</dbReference>
<keyword evidence="1" id="KW-0812">Transmembrane</keyword>
<dbReference type="InterPro" id="IPR048136">
    <property type="entry name" value="STM3941-like"/>
</dbReference>
<dbReference type="OrthoDB" id="6028159at2"/>
<proteinExistence type="predicted"/>
<keyword evidence="1" id="KW-1133">Transmembrane helix</keyword>
<keyword evidence="3" id="KW-1185">Reference proteome</keyword>
<protein>
    <submittedName>
        <fullName evidence="2">Uncharacterized protein</fullName>
    </submittedName>
</protein>
<dbReference type="NCBIfam" id="NF041635">
    <property type="entry name" value="STM3941_fam"/>
    <property type="match status" value="1"/>
</dbReference>
<evidence type="ECO:0000313" key="3">
    <source>
        <dbReference type="Proteomes" id="UP000199438"/>
    </source>
</evidence>
<dbReference type="AlphaFoldDB" id="A0A1I1HX88"/>
<accession>A0A1I1HX88</accession>
<evidence type="ECO:0000313" key="2">
    <source>
        <dbReference type="EMBL" id="SFC28172.1"/>
    </source>
</evidence>
<dbReference type="RefSeq" id="WP_092541929.1">
    <property type="nucleotide sequence ID" value="NZ_FOKV01000003.1"/>
</dbReference>
<feature type="transmembrane region" description="Helical" evidence="1">
    <location>
        <begin position="20"/>
        <end position="41"/>
    </location>
</feature>
<dbReference type="EMBL" id="FOKV01000003">
    <property type="protein sequence ID" value="SFC28172.1"/>
    <property type="molecule type" value="Genomic_DNA"/>
</dbReference>
<keyword evidence="1" id="KW-0472">Membrane</keyword>
<gene>
    <name evidence="2" type="ORF">SAMN04487907_103197</name>
</gene>